<accession>A0A365XT37</accession>
<evidence type="ECO:0000256" key="7">
    <source>
        <dbReference type="PROSITE-ProRule" id="PRU01360"/>
    </source>
</evidence>
<dbReference type="GO" id="GO:0009279">
    <property type="term" value="C:cell outer membrane"/>
    <property type="evidence" value="ECO:0007669"/>
    <property type="project" value="UniProtKB-SubCell"/>
</dbReference>
<dbReference type="InterPro" id="IPR023997">
    <property type="entry name" value="TonB-dep_OMP_SusC/RagA_CS"/>
</dbReference>
<evidence type="ECO:0000313" key="9">
    <source>
        <dbReference type="EMBL" id="RBL89171.1"/>
    </source>
</evidence>
<dbReference type="NCBIfam" id="TIGR04057">
    <property type="entry name" value="SusC_RagA_signa"/>
    <property type="match status" value="1"/>
</dbReference>
<organism evidence="9 10">
    <name type="scientific">Chitinophaga flava</name>
    <dbReference type="NCBI Taxonomy" id="2259036"/>
    <lineage>
        <taxon>Bacteria</taxon>
        <taxon>Pseudomonadati</taxon>
        <taxon>Bacteroidota</taxon>
        <taxon>Chitinophagia</taxon>
        <taxon>Chitinophagales</taxon>
        <taxon>Chitinophagaceae</taxon>
        <taxon>Chitinophaga</taxon>
    </lineage>
</organism>
<dbReference type="Pfam" id="PF07715">
    <property type="entry name" value="Plug"/>
    <property type="match status" value="1"/>
</dbReference>
<dbReference type="InterPro" id="IPR023996">
    <property type="entry name" value="TonB-dep_OMP_SusC/RagA"/>
</dbReference>
<dbReference type="NCBIfam" id="TIGR04056">
    <property type="entry name" value="OMP_RagA_SusC"/>
    <property type="match status" value="1"/>
</dbReference>
<dbReference type="EMBL" id="QFFJ01000002">
    <property type="protein sequence ID" value="RBL89171.1"/>
    <property type="molecule type" value="Genomic_DNA"/>
</dbReference>
<dbReference type="InterPro" id="IPR036942">
    <property type="entry name" value="Beta-barrel_TonB_sf"/>
</dbReference>
<evidence type="ECO:0000313" key="10">
    <source>
        <dbReference type="Proteomes" id="UP000253410"/>
    </source>
</evidence>
<feature type="domain" description="TonB-dependent receptor plug" evidence="8">
    <location>
        <begin position="217"/>
        <end position="338"/>
    </location>
</feature>
<evidence type="ECO:0000256" key="1">
    <source>
        <dbReference type="ARBA" id="ARBA00004571"/>
    </source>
</evidence>
<protein>
    <submittedName>
        <fullName evidence="9">SusC/RagA family TonB-linked outer membrane protein</fullName>
    </submittedName>
</protein>
<proteinExistence type="inferred from homology"/>
<evidence type="ECO:0000256" key="3">
    <source>
        <dbReference type="ARBA" id="ARBA00022452"/>
    </source>
</evidence>
<keyword evidence="2 7" id="KW-0813">Transport</keyword>
<dbReference type="InterPro" id="IPR012910">
    <property type="entry name" value="Plug_dom"/>
</dbReference>
<dbReference type="SUPFAM" id="SSF49464">
    <property type="entry name" value="Carboxypeptidase regulatory domain-like"/>
    <property type="match status" value="1"/>
</dbReference>
<reference evidence="9 10" key="1">
    <citation type="submission" date="2018-05" db="EMBL/GenBank/DDBJ databases">
        <title>Chitinophaga sp. K3CV102501T nov., isolated from isolated from a monsoon evergreen broad-leaved forest soil.</title>
        <authorList>
            <person name="Lv Y."/>
        </authorList>
    </citation>
    <scope>NUCLEOTIDE SEQUENCE [LARGE SCALE GENOMIC DNA]</scope>
    <source>
        <strain evidence="9 10">GDMCC 1.1325</strain>
    </source>
</reference>
<keyword evidence="5 7" id="KW-0472">Membrane</keyword>
<comment type="similarity">
    <text evidence="7">Belongs to the TonB-dependent receptor family.</text>
</comment>
<dbReference type="InterPro" id="IPR008969">
    <property type="entry name" value="CarboxyPept-like_regulatory"/>
</dbReference>
<dbReference type="SUPFAM" id="SSF56935">
    <property type="entry name" value="Porins"/>
    <property type="match status" value="1"/>
</dbReference>
<keyword evidence="10" id="KW-1185">Reference proteome</keyword>
<name>A0A365XT37_9BACT</name>
<dbReference type="InterPro" id="IPR037066">
    <property type="entry name" value="Plug_dom_sf"/>
</dbReference>
<keyword evidence="6 7" id="KW-0998">Cell outer membrane</keyword>
<keyword evidence="4 7" id="KW-0812">Transmembrane</keyword>
<dbReference type="InterPro" id="IPR039426">
    <property type="entry name" value="TonB-dep_rcpt-like"/>
</dbReference>
<dbReference type="Pfam" id="PF13715">
    <property type="entry name" value="CarbopepD_reg_2"/>
    <property type="match status" value="1"/>
</dbReference>
<dbReference type="PROSITE" id="PS52016">
    <property type="entry name" value="TONB_DEPENDENT_REC_3"/>
    <property type="match status" value="1"/>
</dbReference>
<comment type="caution">
    <text evidence="9">The sequence shown here is derived from an EMBL/GenBank/DDBJ whole genome shotgun (WGS) entry which is preliminary data.</text>
</comment>
<evidence type="ECO:0000256" key="6">
    <source>
        <dbReference type="ARBA" id="ARBA00023237"/>
    </source>
</evidence>
<dbReference type="OrthoDB" id="1094723at2"/>
<evidence type="ECO:0000256" key="5">
    <source>
        <dbReference type="ARBA" id="ARBA00023136"/>
    </source>
</evidence>
<dbReference type="AlphaFoldDB" id="A0A365XT37"/>
<dbReference type="Gene3D" id="2.60.40.1120">
    <property type="entry name" value="Carboxypeptidase-like, regulatory domain"/>
    <property type="match status" value="1"/>
</dbReference>
<evidence type="ECO:0000256" key="2">
    <source>
        <dbReference type="ARBA" id="ARBA00022448"/>
    </source>
</evidence>
<gene>
    <name evidence="9" type="ORF">DF182_21845</name>
</gene>
<evidence type="ECO:0000256" key="4">
    <source>
        <dbReference type="ARBA" id="ARBA00022692"/>
    </source>
</evidence>
<evidence type="ECO:0000259" key="8">
    <source>
        <dbReference type="Pfam" id="PF07715"/>
    </source>
</evidence>
<dbReference type="Gene3D" id="2.40.170.20">
    <property type="entry name" value="TonB-dependent receptor, beta-barrel domain"/>
    <property type="match status" value="1"/>
</dbReference>
<comment type="subcellular location">
    <subcellularLocation>
        <location evidence="1 7">Cell outer membrane</location>
        <topology evidence="1 7">Multi-pass membrane protein</topology>
    </subcellularLocation>
</comment>
<dbReference type="Gene3D" id="2.170.130.10">
    <property type="entry name" value="TonB-dependent receptor, plug domain"/>
    <property type="match status" value="1"/>
</dbReference>
<keyword evidence="3 7" id="KW-1134">Transmembrane beta strand</keyword>
<sequence>MKKNYIHGGAMYLKTFYQSVLLFLFTVLWTINVHAQTQLKVTLKADGMSVPEFLKQLNRQTKLRFLYNQEEMMQLPPVTLHVRNEQLDKVLEAAFKGQRVYYNITNGTLVIRYKPALEQITTQAVQQPPITGTITDEDGLPLSHATIQEVGTTRGTYTNDKGFFSFPVTEASILRISYVGMDPVTMPVNKRRELKVSLKRTAATKEVVVTGMVTRNKESFTGAVATFTGAELKAIGNQNIVQSLKTLDPSFIIVENNTLGSNPNAMPNIEVRGKTSISTSDVKDQFGQDPNLPLFILDGFETQLRNIIDLDMNRVESITILKDAASTAMYGARAANGVVVVETRKPKQGELQVYYNGDFRAEIPDLRSYNLMNAREKLQFEVLSGRYTKTSQQLAIDQLELDSIYSAHRALVEQGVNTYWLNEPLHVGFTQGHSVYAGGGDEQLRYGVGVNYKKISGAMKGSGRDAWGGTIDLTYRKGRFNISNKLSVSGYTAKESPYGSFSKYAAASPYFPKRNPDGSISKYLDHPTGDTLSKTINVVNPLYDGTLNNFDNTKNMGVQNNLQMIWTFNSFLRLQGNLQLSKDNTSRENFLSPLNSQFDNSSIYEKGVYNNTKTDAFSYQGNLMLTYARVIQQHSITGNFRTEAQESSTRGYRTAAQGFPESSNGNPAFAFSYQTNSRPGVTIDKYRRINALASVNYMYDGRYMADFTYRIDGSTAFGSNRKFSPFWSVGIGWNLHQEEFFQTIKWVNRLKLRADIGSSGNQNFSSFSSTDLYQYYQLINPFGQGAALTTMGNPDLKWQNTLNANAGADITLLGNRLNITFNAYDKKTDPLIVILTLPSSTGVSGFPANLGIMDTRGIEALVNYAVIYKPKQRIIWKLGYTGSMVRSRYEGFNNGLAGLNKQQQDAKSLQRFYDGRSPDDIWAVPSLGIDPASGMEVLVKKNGTHTFVYNTDDIAVVGNSRPKMEGVISSNFTWKAFNLGINLRYRWGGDVFNTALFNKVENISRGALAYNQDRRALYDRWKNPGDVAQFKGISITEQSQMSSRFVQRENTITGESVNVGYEMLNQPWIRRAGMQSLRFNAYLNDIFRLSTVRAERGTDYPFTNAVAFSVSASF</sequence>
<dbReference type="Proteomes" id="UP000253410">
    <property type="component" value="Unassembled WGS sequence"/>
</dbReference>
<dbReference type="RefSeq" id="WP_113617917.1">
    <property type="nucleotide sequence ID" value="NZ_QFFJ01000002.1"/>
</dbReference>